<organism evidence="2 3">
    <name type="scientific">Levilactobacillus koreensis</name>
    <dbReference type="NCBI Taxonomy" id="637971"/>
    <lineage>
        <taxon>Bacteria</taxon>
        <taxon>Bacillati</taxon>
        <taxon>Bacillota</taxon>
        <taxon>Bacilli</taxon>
        <taxon>Lactobacillales</taxon>
        <taxon>Lactobacillaceae</taxon>
        <taxon>Levilactobacillus</taxon>
    </lineage>
</organism>
<keyword evidence="1" id="KW-1133">Transmembrane helix</keyword>
<name>A0AAC9ERE8_9LACO</name>
<reference evidence="2 3" key="1">
    <citation type="submission" date="2015-07" db="EMBL/GenBank/DDBJ databases">
        <title>Lactobacillus korensis/26-25/ whole genome sequencing.</title>
        <authorList>
            <person name="Kim M.K."/>
            <person name="Im W.-T."/>
            <person name="Srinivasan S."/>
            <person name="Lee J.-J."/>
        </authorList>
    </citation>
    <scope>NUCLEOTIDE SEQUENCE [LARGE SCALE GENOMIC DNA]</scope>
    <source>
        <strain evidence="2 3">26-25</strain>
    </source>
</reference>
<dbReference type="AlphaFoldDB" id="A0AAC9ERE8"/>
<dbReference type="Gene3D" id="3.90.1720.10">
    <property type="entry name" value="endopeptidase domain like (from Nostoc punctiforme)"/>
    <property type="match status" value="1"/>
</dbReference>
<feature type="transmembrane region" description="Helical" evidence="1">
    <location>
        <begin position="43"/>
        <end position="66"/>
    </location>
</feature>
<sequence length="343" mass="38917">MGWFLLVLLYLLANQPILIITYIYVAAMMLVRTWLAQFPRTAKVGLTVVYSLMLAIQIIFVSAVVFPLRGWSALYFLDKIVSVVIVLLPLWVERFVTTNNQVAFYLPTVEEATTVSFAELRRNTDKFSDIMAETAAAKDKVSVAHLKTILADLPRHSAMRYINHGTLTEDYFDAAKATLNDAHLYLAVSNTGSAASEMISVFTRKQFNHVSLAFDRDLTTIISYNGGDNVYPPGMNAETLEFFHQKQGASLLVYSLPVTREQKQFVLDKIAEINREGSAYNMVGLVSRHSARPNILFCSQFVYKMLKLAGVAYFDKRDGEVRPTDFIELDYYKKLGFEYELKF</sequence>
<feature type="transmembrane region" description="Helical" evidence="1">
    <location>
        <begin position="6"/>
        <end position="31"/>
    </location>
</feature>
<keyword evidence="1" id="KW-0812">Transmembrane</keyword>
<keyword evidence="1" id="KW-0472">Membrane</keyword>
<evidence type="ECO:0000313" key="3">
    <source>
        <dbReference type="Proteomes" id="UP000036000"/>
    </source>
</evidence>
<dbReference type="EMBL" id="CP012033">
    <property type="protein sequence ID" value="AKP66059.1"/>
    <property type="molecule type" value="Genomic_DNA"/>
</dbReference>
<protein>
    <submittedName>
        <fullName evidence="2">Uncharacterized protein</fullName>
    </submittedName>
</protein>
<accession>A0AAC9ERE8</accession>
<dbReference type="SUPFAM" id="SSF54001">
    <property type="entry name" value="Cysteine proteinases"/>
    <property type="match status" value="1"/>
</dbReference>
<evidence type="ECO:0000313" key="2">
    <source>
        <dbReference type="EMBL" id="AKP66059.1"/>
    </source>
</evidence>
<dbReference type="KEGG" id="lko:ABN16_09350"/>
<evidence type="ECO:0000256" key="1">
    <source>
        <dbReference type="SAM" id="Phobius"/>
    </source>
</evidence>
<proteinExistence type="predicted"/>
<dbReference type="InterPro" id="IPR038765">
    <property type="entry name" value="Papain-like_cys_pep_sf"/>
</dbReference>
<feature type="transmembrane region" description="Helical" evidence="1">
    <location>
        <begin position="72"/>
        <end position="92"/>
    </location>
</feature>
<dbReference type="Proteomes" id="UP000036000">
    <property type="component" value="Chromosome"/>
</dbReference>
<keyword evidence="3" id="KW-1185">Reference proteome</keyword>
<gene>
    <name evidence="2" type="ORF">ABN16_09350</name>
</gene>